<dbReference type="GO" id="GO:0044281">
    <property type="term" value="P:small molecule metabolic process"/>
    <property type="evidence" value="ECO:0007669"/>
    <property type="project" value="UniProtKB-ARBA"/>
</dbReference>
<evidence type="ECO:0000313" key="3">
    <source>
        <dbReference type="EMBL" id="HDL89668.1"/>
    </source>
</evidence>
<feature type="domain" description="Thiamine pyrophosphate enzyme TPP-binding" evidence="2">
    <location>
        <begin position="66"/>
        <end position="205"/>
    </location>
</feature>
<dbReference type="InterPro" id="IPR011766">
    <property type="entry name" value="TPP_enzyme_TPP-bd"/>
</dbReference>
<keyword evidence="1" id="KW-0560">Oxidoreductase</keyword>
<dbReference type="Gene3D" id="3.40.50.970">
    <property type="match status" value="2"/>
</dbReference>
<protein>
    <submittedName>
        <fullName evidence="3">Pyruvate synthase subunit beta</fullName>
    </submittedName>
</protein>
<organism evidence="3">
    <name type="scientific">Thermodesulforhabdus norvegica</name>
    <dbReference type="NCBI Taxonomy" id="39841"/>
    <lineage>
        <taxon>Bacteria</taxon>
        <taxon>Pseudomonadati</taxon>
        <taxon>Thermodesulfobacteriota</taxon>
        <taxon>Syntrophobacteria</taxon>
        <taxon>Syntrophobacterales</taxon>
        <taxon>Thermodesulforhabdaceae</taxon>
        <taxon>Thermodesulforhabdus</taxon>
    </lineage>
</organism>
<dbReference type="CDD" id="cd03376">
    <property type="entry name" value="TPP_PFOR_porB_like"/>
    <property type="match status" value="1"/>
</dbReference>
<dbReference type="InterPro" id="IPR029061">
    <property type="entry name" value="THDP-binding"/>
</dbReference>
<dbReference type="AlphaFoldDB" id="A0A7C1AXS4"/>
<comment type="caution">
    <text evidence="3">The sequence shown here is derived from an EMBL/GenBank/DDBJ whole genome shotgun (WGS) entry which is preliminary data.</text>
</comment>
<evidence type="ECO:0000256" key="1">
    <source>
        <dbReference type="ARBA" id="ARBA00023002"/>
    </source>
</evidence>
<gene>
    <name evidence="3" type="ORF">ENG14_02055</name>
</gene>
<keyword evidence="3" id="KW-0670">Pyruvate</keyword>
<sequence>MSAPFVEIPEKEFVLPGTRTCAGCGLTLAYRYILKALGPDTIVTLPACCLTILHGIYPKTPIAINAVNNTFASTAASAAGLVAGLKALGKDKDFTVMAMAGDGGTFDMGIQALSGAAERQTDFIYVCYDNEAYMNTGVQRSSATPLGALTTTTPFLPKQQPKKDFLTIMEAHSPSYMATCCSAYPRDIYAKFRKAKEKKGTRFIHLAVPCPPGWGFPTSQTVRVGRLAVETGMVVLFEIDEGEFKLTGKSLTMARSGRKKPVVEYLKLQNRFAKMTDEQVEALQREVDSRWEKYLERSEP</sequence>
<dbReference type="GO" id="GO:0016491">
    <property type="term" value="F:oxidoreductase activity"/>
    <property type="evidence" value="ECO:0007669"/>
    <property type="project" value="UniProtKB-KW"/>
</dbReference>
<dbReference type="EMBL" id="DQZW01000098">
    <property type="protein sequence ID" value="HDL89668.1"/>
    <property type="molecule type" value="Genomic_DNA"/>
</dbReference>
<dbReference type="GO" id="GO:0030976">
    <property type="term" value="F:thiamine pyrophosphate binding"/>
    <property type="evidence" value="ECO:0007669"/>
    <property type="project" value="InterPro"/>
</dbReference>
<dbReference type="PANTHER" id="PTHR42897">
    <property type="entry name" value="PYRUVATE SYNTHASE SUBUNIT PORB"/>
    <property type="match status" value="1"/>
</dbReference>
<dbReference type="InterPro" id="IPR051479">
    <property type="entry name" value="PorB-like"/>
</dbReference>
<dbReference type="PANTHER" id="PTHR42897:SF1">
    <property type="entry name" value="2-OXOACID OXIDOREDUCTASE (FERREDOXIN)"/>
    <property type="match status" value="1"/>
</dbReference>
<proteinExistence type="predicted"/>
<dbReference type="Pfam" id="PF02775">
    <property type="entry name" value="TPP_enzyme_C"/>
    <property type="match status" value="1"/>
</dbReference>
<reference evidence="3" key="1">
    <citation type="journal article" date="2020" name="mSystems">
        <title>Genome- and Community-Level Interaction Insights into Carbon Utilization and Element Cycling Functions of Hydrothermarchaeota in Hydrothermal Sediment.</title>
        <authorList>
            <person name="Zhou Z."/>
            <person name="Liu Y."/>
            <person name="Xu W."/>
            <person name="Pan J."/>
            <person name="Luo Z.H."/>
            <person name="Li M."/>
        </authorList>
    </citation>
    <scope>NUCLEOTIDE SEQUENCE [LARGE SCALE GENOMIC DNA]</scope>
    <source>
        <strain evidence="3">HyVt-19</strain>
    </source>
</reference>
<dbReference type="SUPFAM" id="SSF52518">
    <property type="entry name" value="Thiamin diphosphate-binding fold (THDP-binding)"/>
    <property type="match status" value="1"/>
</dbReference>
<evidence type="ECO:0000259" key="2">
    <source>
        <dbReference type="Pfam" id="PF02775"/>
    </source>
</evidence>
<dbReference type="Proteomes" id="UP000886355">
    <property type="component" value="Unassembled WGS sequence"/>
</dbReference>
<name>A0A7C1AXS4_9BACT</name>
<accession>A0A7C1AXS4</accession>